<dbReference type="Pfam" id="PF04019">
    <property type="entry name" value="DUF359"/>
    <property type="match status" value="1"/>
</dbReference>
<comment type="caution">
    <text evidence="6">Lacks conserved residue(s) required for the propagation of feature annotation.</text>
</comment>
<dbReference type="Proteomes" id="UP000278149">
    <property type="component" value="Unassembled WGS sequence"/>
</dbReference>
<organism evidence="7 8">
    <name type="scientific">Candidatus Korarchaeum cryptofilum</name>
    <dbReference type="NCBI Taxonomy" id="498846"/>
    <lineage>
        <taxon>Archaea</taxon>
        <taxon>Thermoproteota</taxon>
        <taxon>Candidatus Korarchaeia</taxon>
        <taxon>Candidatus Korarchaeales</taxon>
        <taxon>Candidatus Korarchaeaceae</taxon>
        <taxon>Candidatus Korarchaeum</taxon>
    </lineage>
</organism>
<feature type="binding site" evidence="6">
    <location>
        <position position="73"/>
    </location>
    <ligand>
        <name>GTP</name>
        <dbReference type="ChEBI" id="CHEBI:37565"/>
    </ligand>
</feature>
<accession>A0A429G3U1</accession>
<evidence type="ECO:0000256" key="5">
    <source>
        <dbReference type="ARBA" id="ARBA00023134"/>
    </source>
</evidence>
<feature type="binding site" evidence="6">
    <location>
        <position position="92"/>
    </location>
    <ligand>
        <name>GTP</name>
        <dbReference type="ChEBI" id="CHEBI:37565"/>
    </ligand>
</feature>
<keyword evidence="4 6" id="KW-0173">Coenzyme A biosynthesis</keyword>
<keyword evidence="2 6" id="KW-0547">Nucleotide-binding</keyword>
<name>A0A429G3U1_9CREN</name>
<dbReference type="UniPathway" id="UPA00241"/>
<comment type="similarity">
    <text evidence="6">Belongs to the GTP-dependent DPCK family.</text>
</comment>
<dbReference type="EMBL" id="RCOR01000030">
    <property type="protein sequence ID" value="RSN68424.1"/>
    <property type="molecule type" value="Genomic_DNA"/>
</dbReference>
<feature type="binding site" evidence="6">
    <location>
        <position position="151"/>
    </location>
    <ligand>
        <name>GTP</name>
        <dbReference type="ChEBI" id="CHEBI:37565"/>
    </ligand>
</feature>
<evidence type="ECO:0000256" key="2">
    <source>
        <dbReference type="ARBA" id="ARBA00022741"/>
    </source>
</evidence>
<keyword evidence="1 6" id="KW-0808">Transferase</keyword>
<dbReference type="PANTHER" id="PTHR40732:SF1">
    <property type="entry name" value="GTP-DEPENDENT DEPHOSPHO-COA KINASE"/>
    <property type="match status" value="1"/>
</dbReference>
<evidence type="ECO:0000256" key="3">
    <source>
        <dbReference type="ARBA" id="ARBA00022777"/>
    </source>
</evidence>
<proteinExistence type="inferred from homology"/>
<evidence type="ECO:0000313" key="7">
    <source>
        <dbReference type="EMBL" id="RSN68424.1"/>
    </source>
</evidence>
<evidence type="ECO:0000256" key="1">
    <source>
        <dbReference type="ARBA" id="ARBA00022679"/>
    </source>
</evidence>
<keyword evidence="3 6" id="KW-0418">Kinase</keyword>
<comment type="pathway">
    <text evidence="6">Cofactor biosynthesis; coenzyme A biosynthesis.</text>
</comment>
<dbReference type="PANTHER" id="PTHR40732">
    <property type="entry name" value="UPF0218 PROTEIN TK1697"/>
    <property type="match status" value="1"/>
</dbReference>
<dbReference type="AlphaFoldDB" id="A0A429G3U1"/>
<evidence type="ECO:0000256" key="6">
    <source>
        <dbReference type="HAMAP-Rule" id="MF_00590"/>
    </source>
</evidence>
<keyword evidence="5 6" id="KW-0342">GTP-binding</keyword>
<dbReference type="EC" id="2.7.1.237" evidence="6"/>
<comment type="function">
    <text evidence="6">Catalyzes the GTP-dependent phosphorylation of the 3'-hydroxyl group of dephosphocoenzyme A to form coenzyme A (CoA).</text>
</comment>
<reference evidence="7 8" key="1">
    <citation type="submission" date="2018-10" db="EMBL/GenBank/DDBJ databases">
        <title>Co-occurring genomic capacity for anaerobic methane metabolism and dissimilatory sulfite reduction discovered in the Korarchaeota.</title>
        <authorList>
            <person name="Mckay L.J."/>
            <person name="Dlakic M."/>
            <person name="Fields M.W."/>
            <person name="Delmont T.O."/>
            <person name="Eren A.M."/>
            <person name="Jay Z.J."/>
            <person name="Klingelsmith K.B."/>
            <person name="Rusch D.B."/>
            <person name="Inskeep W.P."/>
        </authorList>
    </citation>
    <scope>NUCLEOTIDE SEQUENCE [LARGE SCALE GENOMIC DNA]</scope>
    <source>
        <strain evidence="7 8">WS</strain>
    </source>
</reference>
<evidence type="ECO:0000313" key="8">
    <source>
        <dbReference type="Proteomes" id="UP000278149"/>
    </source>
</evidence>
<evidence type="ECO:0000256" key="4">
    <source>
        <dbReference type="ARBA" id="ARBA00022993"/>
    </source>
</evidence>
<sequence>MIVSSPRQQLAHPILGTSSTNLMPGRFLSEDGIDMLFDLKLLEDKRGKVSEIKGSIIKSLDILENKRIISVGDRVTRELLGSGRRPEVAIIDLKERREMNCSTIFYLDDYLILVARNPAGTLMREAWLKVRKAIEISLSGKNVAVIVDGEEDLLGFPAIILPPEGWVMVYGQPGVGMVSVNIDRKAREEAMNLLQEAFLPI</sequence>
<comment type="caution">
    <text evidence="7">The sequence shown here is derived from an EMBL/GenBank/DDBJ whole genome shotgun (WGS) entry which is preliminary data.</text>
</comment>
<dbReference type="GO" id="GO:0005525">
    <property type="term" value="F:GTP binding"/>
    <property type="evidence" value="ECO:0007669"/>
    <property type="project" value="UniProtKB-UniRule"/>
</dbReference>
<dbReference type="InterPro" id="IPR007164">
    <property type="entry name" value="GTP-dep_dephospho-CoA_kin"/>
</dbReference>
<feature type="binding site" evidence="6">
    <location>
        <position position="75"/>
    </location>
    <ligand>
        <name>GTP</name>
        <dbReference type="ChEBI" id="CHEBI:37565"/>
    </ligand>
</feature>
<feature type="binding site" evidence="6">
    <location>
        <position position="94"/>
    </location>
    <ligand>
        <name>GTP</name>
        <dbReference type="ChEBI" id="CHEBI:37565"/>
    </ligand>
</feature>
<gene>
    <name evidence="7" type="ORF">D9Q81_06095</name>
</gene>
<comment type="catalytic activity">
    <reaction evidence="6">
        <text>3'-dephospho-CoA + GTP = GDP + CoA + H(+)</text>
        <dbReference type="Rhea" id="RHEA:61156"/>
        <dbReference type="ChEBI" id="CHEBI:15378"/>
        <dbReference type="ChEBI" id="CHEBI:37565"/>
        <dbReference type="ChEBI" id="CHEBI:57287"/>
        <dbReference type="ChEBI" id="CHEBI:57328"/>
        <dbReference type="ChEBI" id="CHEBI:58189"/>
        <dbReference type="EC" id="2.7.1.237"/>
    </reaction>
</comment>
<dbReference type="HAMAP" id="MF_00590">
    <property type="entry name" value="Dephospho_CoA_kinase_GTP_dep"/>
    <property type="match status" value="1"/>
</dbReference>
<protein>
    <recommendedName>
        <fullName evidence="6">GTP-dependent dephospho-CoA kinase</fullName>
        <ecNumber evidence="6">2.7.1.237</ecNumber>
    </recommendedName>
    <alternativeName>
        <fullName evidence="6">Dephospho-coenzyme A kinase</fullName>
        <shortName evidence="6">DPCK</shortName>
    </alternativeName>
</protein>
<dbReference type="GO" id="GO:0015937">
    <property type="term" value="P:coenzyme A biosynthetic process"/>
    <property type="evidence" value="ECO:0007669"/>
    <property type="project" value="UniProtKB-UniRule"/>
</dbReference>
<dbReference type="GO" id="GO:0016301">
    <property type="term" value="F:kinase activity"/>
    <property type="evidence" value="ECO:0007669"/>
    <property type="project" value="UniProtKB-UniRule"/>
</dbReference>